<dbReference type="Proteomes" id="UP000230564">
    <property type="component" value="Unassembled WGS sequence"/>
</dbReference>
<name>A0A2H0NED8_9BACT</name>
<evidence type="ECO:0000256" key="3">
    <source>
        <dbReference type="ARBA" id="ARBA00022989"/>
    </source>
</evidence>
<accession>A0A2H0NED8</accession>
<keyword evidence="2 5" id="KW-0812">Transmembrane</keyword>
<feature type="transmembrane region" description="Helical" evidence="5">
    <location>
        <begin position="21"/>
        <end position="41"/>
    </location>
</feature>
<dbReference type="InterPro" id="IPR000412">
    <property type="entry name" value="ABC_2_transport"/>
</dbReference>
<dbReference type="InterPro" id="IPR047817">
    <property type="entry name" value="ABC2_TM_bact-type"/>
</dbReference>
<dbReference type="PANTHER" id="PTHR43229:SF2">
    <property type="entry name" value="NODULATION PROTEIN J"/>
    <property type="match status" value="1"/>
</dbReference>
<keyword evidence="5" id="KW-1003">Cell membrane</keyword>
<feature type="transmembrane region" description="Helical" evidence="5">
    <location>
        <begin position="100"/>
        <end position="122"/>
    </location>
</feature>
<evidence type="ECO:0000259" key="6">
    <source>
        <dbReference type="PROSITE" id="PS51012"/>
    </source>
</evidence>
<feature type="transmembrane region" description="Helical" evidence="5">
    <location>
        <begin position="134"/>
        <end position="156"/>
    </location>
</feature>
<dbReference type="PIRSF" id="PIRSF006648">
    <property type="entry name" value="DrrB"/>
    <property type="match status" value="1"/>
</dbReference>
<dbReference type="EMBL" id="PCWQ01000005">
    <property type="protein sequence ID" value="PIR07257.1"/>
    <property type="molecule type" value="Genomic_DNA"/>
</dbReference>
<evidence type="ECO:0000256" key="2">
    <source>
        <dbReference type="ARBA" id="ARBA00022692"/>
    </source>
</evidence>
<dbReference type="AlphaFoldDB" id="A0A2H0NED8"/>
<evidence type="ECO:0000256" key="5">
    <source>
        <dbReference type="RuleBase" id="RU361157"/>
    </source>
</evidence>
<sequence>MMRTIYILFIRQLKRYLRSKPRIIGSLGQPILFLVALGFGFGPVFQKAGEGSYIHFLAPGVIGMSIIFTAIFSGIEIIWDRQFGFLKETLVAPVSRFNIMLGRTMGGAVVSTIQGTIVFLISLTVGFRPYNWTLVPLAIVFMFLISLLFTAFGTAIASRLSDMQGFQLIMNFIIMPLFFLSGALFPLEGLPSAISLLTKFDPLTYGIDALRVIFLGAGHFSLLVDTLVLGSVTLGFLLLGSYLFSKIEV</sequence>
<comment type="caution">
    <text evidence="7">The sequence shown here is derived from an EMBL/GenBank/DDBJ whole genome shotgun (WGS) entry which is preliminary data.</text>
</comment>
<comment type="subcellular location">
    <subcellularLocation>
        <location evidence="5">Cell membrane</location>
        <topology evidence="5">Multi-pass membrane protein</topology>
    </subcellularLocation>
    <subcellularLocation>
        <location evidence="1">Membrane</location>
        <topology evidence="1">Multi-pass membrane protein</topology>
    </subcellularLocation>
</comment>
<keyword evidence="4 5" id="KW-0472">Membrane</keyword>
<feature type="transmembrane region" description="Helical" evidence="5">
    <location>
        <begin position="220"/>
        <end position="244"/>
    </location>
</feature>
<evidence type="ECO:0000256" key="1">
    <source>
        <dbReference type="ARBA" id="ARBA00004141"/>
    </source>
</evidence>
<evidence type="ECO:0000256" key="4">
    <source>
        <dbReference type="ARBA" id="ARBA00023136"/>
    </source>
</evidence>
<organism evidence="7 8">
    <name type="scientific">Candidatus Komeilibacteria bacterium CG11_big_fil_rev_8_21_14_0_20_36_20</name>
    <dbReference type="NCBI Taxonomy" id="1974477"/>
    <lineage>
        <taxon>Bacteria</taxon>
        <taxon>Candidatus Komeiliibacteriota</taxon>
    </lineage>
</organism>
<comment type="similarity">
    <text evidence="5">Belongs to the ABC-2 integral membrane protein family.</text>
</comment>
<dbReference type="PANTHER" id="PTHR43229">
    <property type="entry name" value="NODULATION PROTEIN J"/>
    <property type="match status" value="1"/>
</dbReference>
<feature type="transmembrane region" description="Helical" evidence="5">
    <location>
        <begin position="53"/>
        <end position="79"/>
    </location>
</feature>
<dbReference type="GO" id="GO:0043190">
    <property type="term" value="C:ATP-binding cassette (ABC) transporter complex"/>
    <property type="evidence" value="ECO:0007669"/>
    <property type="project" value="InterPro"/>
</dbReference>
<keyword evidence="5" id="KW-0813">Transport</keyword>
<feature type="domain" description="ABC transmembrane type-2" evidence="6">
    <location>
        <begin position="21"/>
        <end position="247"/>
    </location>
</feature>
<dbReference type="PRINTS" id="PR00164">
    <property type="entry name" value="ABC2TRNSPORT"/>
</dbReference>
<feature type="transmembrane region" description="Helical" evidence="5">
    <location>
        <begin position="168"/>
        <end position="187"/>
    </location>
</feature>
<gene>
    <name evidence="7" type="ORF">COV55_00315</name>
</gene>
<evidence type="ECO:0000313" key="8">
    <source>
        <dbReference type="Proteomes" id="UP000230564"/>
    </source>
</evidence>
<dbReference type="Pfam" id="PF01061">
    <property type="entry name" value="ABC2_membrane"/>
    <property type="match status" value="1"/>
</dbReference>
<dbReference type="InterPro" id="IPR013525">
    <property type="entry name" value="ABC2_TM"/>
</dbReference>
<keyword evidence="3 5" id="KW-1133">Transmembrane helix</keyword>
<reference evidence="7 8" key="1">
    <citation type="submission" date="2017-09" db="EMBL/GenBank/DDBJ databases">
        <title>Depth-based differentiation of microbial function through sediment-hosted aquifers and enrichment of novel symbionts in the deep terrestrial subsurface.</title>
        <authorList>
            <person name="Probst A.J."/>
            <person name="Ladd B."/>
            <person name="Jarett J.K."/>
            <person name="Geller-Mcgrath D.E."/>
            <person name="Sieber C.M."/>
            <person name="Emerson J.B."/>
            <person name="Anantharaman K."/>
            <person name="Thomas B.C."/>
            <person name="Malmstrom R."/>
            <person name="Stieglmeier M."/>
            <person name="Klingl A."/>
            <person name="Woyke T."/>
            <person name="Ryan C.M."/>
            <person name="Banfield J.F."/>
        </authorList>
    </citation>
    <scope>NUCLEOTIDE SEQUENCE [LARGE SCALE GENOMIC DNA]</scope>
    <source>
        <strain evidence="7">CG11_big_fil_rev_8_21_14_0_20_36_20</strain>
    </source>
</reference>
<evidence type="ECO:0000313" key="7">
    <source>
        <dbReference type="EMBL" id="PIR07257.1"/>
    </source>
</evidence>
<dbReference type="InterPro" id="IPR051784">
    <property type="entry name" value="Nod_factor_ABC_transporter"/>
</dbReference>
<proteinExistence type="inferred from homology"/>
<protein>
    <recommendedName>
        <fullName evidence="5">Transport permease protein</fullName>
    </recommendedName>
</protein>
<dbReference type="PROSITE" id="PS51012">
    <property type="entry name" value="ABC_TM2"/>
    <property type="match status" value="1"/>
</dbReference>
<dbReference type="GO" id="GO:0140359">
    <property type="term" value="F:ABC-type transporter activity"/>
    <property type="evidence" value="ECO:0007669"/>
    <property type="project" value="InterPro"/>
</dbReference>